<dbReference type="Proteomes" id="UP000749646">
    <property type="component" value="Unassembled WGS sequence"/>
</dbReference>
<comment type="caution">
    <text evidence="3">The sequence shown here is derived from an EMBL/GenBank/DDBJ whole genome shotgun (WGS) entry which is preliminary data.</text>
</comment>
<evidence type="ECO:0000256" key="2">
    <source>
        <dbReference type="SAM" id="Phobius"/>
    </source>
</evidence>
<reference evidence="3" key="1">
    <citation type="journal article" date="2020" name="Fungal Divers.">
        <title>Resolving the Mortierellaceae phylogeny through synthesis of multi-gene phylogenetics and phylogenomics.</title>
        <authorList>
            <person name="Vandepol N."/>
            <person name="Liber J."/>
            <person name="Desiro A."/>
            <person name="Na H."/>
            <person name="Kennedy M."/>
            <person name="Barry K."/>
            <person name="Grigoriev I.V."/>
            <person name="Miller A.N."/>
            <person name="O'Donnell K."/>
            <person name="Stajich J.E."/>
            <person name="Bonito G."/>
        </authorList>
    </citation>
    <scope>NUCLEOTIDE SEQUENCE</scope>
    <source>
        <strain evidence="3">MES-2147</strain>
    </source>
</reference>
<feature type="region of interest" description="Disordered" evidence="1">
    <location>
        <begin position="202"/>
        <end position="261"/>
    </location>
</feature>
<feature type="region of interest" description="Disordered" evidence="1">
    <location>
        <begin position="416"/>
        <end position="435"/>
    </location>
</feature>
<keyword evidence="2" id="KW-0472">Membrane</keyword>
<feature type="compositionally biased region" description="Polar residues" evidence="1">
    <location>
        <begin position="337"/>
        <end position="352"/>
    </location>
</feature>
<keyword evidence="4" id="KW-1185">Reference proteome</keyword>
<proteinExistence type="predicted"/>
<feature type="region of interest" description="Disordered" evidence="1">
    <location>
        <begin position="337"/>
        <end position="356"/>
    </location>
</feature>
<feature type="transmembrane region" description="Helical" evidence="2">
    <location>
        <begin position="167"/>
        <end position="189"/>
    </location>
</feature>
<dbReference type="AlphaFoldDB" id="A0A9P6IRX1"/>
<feature type="transmembrane region" description="Helical" evidence="2">
    <location>
        <begin position="65"/>
        <end position="87"/>
    </location>
</feature>
<gene>
    <name evidence="3" type="ORF">BGZ65_007128</name>
</gene>
<evidence type="ECO:0000256" key="1">
    <source>
        <dbReference type="SAM" id="MobiDB-lite"/>
    </source>
</evidence>
<protein>
    <submittedName>
        <fullName evidence="3">Uncharacterized protein</fullName>
    </submittedName>
</protein>
<sequence>MGPWIRKVRRRDIVWNAAVCFGLPLALLILLFFIRLKGRTYEVFPNRGGCRISRDRGRTDWIRELILEVVTTTIAMLGVAFAVITFLRFRRLSRTLKLNLEGLTPSPELLHLFKSIQLFLMFGVSLNIICFFSCVVRLGLYRFGPEDKILLLMFPPLFRLAEDDPEVYHVAPLSLLVLITFIVLLWPRLRKWIKTIRQRINSNPENEPQANPHPFPDNAYKSYDPNYGAHEDQSSSLGRSKTHKNSDPQPAPAKNRDQRHRLENSCTTLKTSNLILNMPLSDIEAGRYYTTFVGKYNTLGRLPSRTSALLRPPAPAKTHAQTSCNILARTKDSWSKSECSQNPTCASQSEQGEPTIRCPASVHRSTLLRVDYSGKLMRQYLELSRRATANSLSPSSSSRPESSRSTSIPGPTAIQQTEHMQKHRQNQKMKQVDRGHDLDTRHGVDQRAHDDFMDISEISLTYDRIIGKLAKVEQRDSSDKAKKPVIRMDTWHQNCSDNNVYDYPGNYNTEDIDVDAYERCEVDTLGSISLHGFESEYQCECDDMKSERGQSNQTILTCDDRSILRRSSVSRISQSQSKKSSPSLSSPVHKTFLDRECTRRSSSRCSHASSQRQFAIPSTMASTSDPTTVTPMLRERRARHSDGCIFHLVSRDASDLFVENEDNDTFERRSLYSSVNRRKLSTELNESSDLLCVINARRLSYNNNNNNSSSSSRIRSRILFKKPEDIIVPWEFDPAYPDSPLMPPPRVGN</sequence>
<feature type="region of interest" description="Disordered" evidence="1">
    <location>
        <begin position="386"/>
        <end position="411"/>
    </location>
</feature>
<organism evidence="3 4">
    <name type="scientific">Modicella reniformis</name>
    <dbReference type="NCBI Taxonomy" id="1440133"/>
    <lineage>
        <taxon>Eukaryota</taxon>
        <taxon>Fungi</taxon>
        <taxon>Fungi incertae sedis</taxon>
        <taxon>Mucoromycota</taxon>
        <taxon>Mortierellomycotina</taxon>
        <taxon>Mortierellomycetes</taxon>
        <taxon>Mortierellales</taxon>
        <taxon>Mortierellaceae</taxon>
        <taxon>Modicella</taxon>
    </lineage>
</organism>
<keyword evidence="2" id="KW-0812">Transmembrane</keyword>
<feature type="region of interest" description="Disordered" evidence="1">
    <location>
        <begin position="569"/>
        <end position="588"/>
    </location>
</feature>
<feature type="transmembrane region" description="Helical" evidence="2">
    <location>
        <begin position="12"/>
        <end position="34"/>
    </location>
</feature>
<feature type="compositionally biased region" description="Low complexity" evidence="1">
    <location>
        <begin position="391"/>
        <end position="407"/>
    </location>
</feature>
<evidence type="ECO:0000313" key="3">
    <source>
        <dbReference type="EMBL" id="KAF9942254.1"/>
    </source>
</evidence>
<feature type="compositionally biased region" description="Polar residues" evidence="1">
    <location>
        <begin position="619"/>
        <end position="628"/>
    </location>
</feature>
<keyword evidence="2" id="KW-1133">Transmembrane helix</keyword>
<dbReference type="EMBL" id="JAAAHW010009369">
    <property type="protein sequence ID" value="KAF9942254.1"/>
    <property type="molecule type" value="Genomic_DNA"/>
</dbReference>
<feature type="region of interest" description="Disordered" evidence="1">
    <location>
        <begin position="608"/>
        <end position="628"/>
    </location>
</feature>
<accession>A0A9P6IRX1</accession>
<name>A0A9P6IRX1_9FUNG</name>
<evidence type="ECO:0000313" key="4">
    <source>
        <dbReference type="Proteomes" id="UP000749646"/>
    </source>
</evidence>
<dbReference type="OrthoDB" id="2413360at2759"/>
<feature type="transmembrane region" description="Helical" evidence="2">
    <location>
        <begin position="118"/>
        <end position="140"/>
    </location>
</feature>